<comment type="caution">
    <text evidence="2">The sequence shown here is derived from an EMBL/GenBank/DDBJ whole genome shotgun (WGS) entry which is preliminary data.</text>
</comment>
<accession>A0A699JIQ0</accession>
<gene>
    <name evidence="2" type="ORF">Tci_606315</name>
</gene>
<evidence type="ECO:0000256" key="1">
    <source>
        <dbReference type="SAM" id="MobiDB-lite"/>
    </source>
</evidence>
<name>A0A699JIQ0_TANCI</name>
<dbReference type="AlphaFoldDB" id="A0A699JIQ0"/>
<protein>
    <submittedName>
        <fullName evidence="2">Uncharacterized protein</fullName>
    </submittedName>
</protein>
<evidence type="ECO:0000313" key="2">
    <source>
        <dbReference type="EMBL" id="GFA34343.1"/>
    </source>
</evidence>
<feature type="region of interest" description="Disordered" evidence="1">
    <location>
        <begin position="1"/>
        <end position="30"/>
    </location>
</feature>
<dbReference type="EMBL" id="BKCJ010407855">
    <property type="protein sequence ID" value="GFA34343.1"/>
    <property type="molecule type" value="Genomic_DNA"/>
</dbReference>
<feature type="non-terminal residue" evidence="2">
    <location>
        <position position="1"/>
    </location>
</feature>
<proteinExistence type="predicted"/>
<organism evidence="2">
    <name type="scientific">Tanacetum cinerariifolium</name>
    <name type="common">Dalmatian daisy</name>
    <name type="synonym">Chrysanthemum cinerariifolium</name>
    <dbReference type="NCBI Taxonomy" id="118510"/>
    <lineage>
        <taxon>Eukaryota</taxon>
        <taxon>Viridiplantae</taxon>
        <taxon>Streptophyta</taxon>
        <taxon>Embryophyta</taxon>
        <taxon>Tracheophyta</taxon>
        <taxon>Spermatophyta</taxon>
        <taxon>Magnoliopsida</taxon>
        <taxon>eudicotyledons</taxon>
        <taxon>Gunneridae</taxon>
        <taxon>Pentapetalae</taxon>
        <taxon>asterids</taxon>
        <taxon>campanulids</taxon>
        <taxon>Asterales</taxon>
        <taxon>Asteraceae</taxon>
        <taxon>Asteroideae</taxon>
        <taxon>Anthemideae</taxon>
        <taxon>Anthemidinae</taxon>
        <taxon>Tanacetum</taxon>
    </lineage>
</organism>
<reference evidence="2" key="1">
    <citation type="journal article" date="2019" name="Sci. Rep.">
        <title>Draft genome of Tanacetum cinerariifolium, the natural source of mosquito coil.</title>
        <authorList>
            <person name="Yamashiro T."/>
            <person name="Shiraishi A."/>
            <person name="Satake H."/>
            <person name="Nakayama K."/>
        </authorList>
    </citation>
    <scope>NUCLEOTIDE SEQUENCE</scope>
</reference>
<sequence length="130" mass="13932">VQKAEGKGRNVSAHSESRYQSSRPKRAELVPKKCYHKGTSSWRMEPFSQTGRNTCHSTPEGLHRTRAYSGFLGFAHSLSDCVSHGGRGRVGISGRSETLVGQGSAVIMSADADYLMWASTGSLVACGNGL</sequence>
<feature type="compositionally biased region" description="Polar residues" evidence="1">
    <location>
        <begin position="12"/>
        <end position="22"/>
    </location>
</feature>